<name>A0A6G0KUW8_9STRA</name>
<protein>
    <recommendedName>
        <fullName evidence="4">BED-type domain-containing protein</fullName>
    </recommendedName>
</protein>
<evidence type="ECO:0000313" key="2">
    <source>
        <dbReference type="EMBL" id="KAE9099427.1"/>
    </source>
</evidence>
<dbReference type="EMBL" id="QXFX01000978">
    <property type="protein sequence ID" value="KAE9099427.1"/>
    <property type="molecule type" value="Genomic_DNA"/>
</dbReference>
<evidence type="ECO:0000313" key="3">
    <source>
        <dbReference type="Proteomes" id="UP000488956"/>
    </source>
</evidence>
<evidence type="ECO:0008006" key="4">
    <source>
        <dbReference type="Google" id="ProtNLM"/>
    </source>
</evidence>
<proteinExistence type="predicted"/>
<gene>
    <name evidence="2" type="ORF">PF010_g15200</name>
</gene>
<reference evidence="2 3" key="1">
    <citation type="submission" date="2018-09" db="EMBL/GenBank/DDBJ databases">
        <title>Genomic investigation of the strawberry pathogen Phytophthora fragariae indicates pathogenicity is determined by transcriptional variation in three key races.</title>
        <authorList>
            <person name="Adams T.M."/>
            <person name="Armitage A.D."/>
            <person name="Sobczyk M.K."/>
            <person name="Bates H.J."/>
            <person name="Dunwell J.M."/>
            <person name="Nellist C.F."/>
            <person name="Harrison R.J."/>
        </authorList>
    </citation>
    <scope>NUCLEOTIDE SEQUENCE [LARGE SCALE GENOMIC DNA]</scope>
    <source>
        <strain evidence="2 3">ONT-3</strain>
    </source>
</reference>
<dbReference type="AlphaFoldDB" id="A0A6G0KUW8"/>
<sequence length="208" mass="23413">MIVIDPSTLPASPSSRSDLRRQPYAQASPPSTDLELFRMTTPPEVEPSQHAKQRGRCKDPAWKEVIVADGIVSCRKCEKIIHHMGETHVERVCHHLQQKYSKRLKTPVITSCFPRALSENKISEFQKLFALWFYSTGMAFHKLLLKMVHAVTGKKCTLTTDGWSDVNGNSVINYVLIFGSVTYFLESAYPGSTSHNAVFLASDIKEFP</sequence>
<feature type="region of interest" description="Disordered" evidence="1">
    <location>
        <begin position="1"/>
        <end position="56"/>
    </location>
</feature>
<organism evidence="2 3">
    <name type="scientific">Phytophthora fragariae</name>
    <dbReference type="NCBI Taxonomy" id="53985"/>
    <lineage>
        <taxon>Eukaryota</taxon>
        <taxon>Sar</taxon>
        <taxon>Stramenopiles</taxon>
        <taxon>Oomycota</taxon>
        <taxon>Peronosporomycetes</taxon>
        <taxon>Peronosporales</taxon>
        <taxon>Peronosporaceae</taxon>
        <taxon>Phytophthora</taxon>
    </lineage>
</organism>
<evidence type="ECO:0000256" key="1">
    <source>
        <dbReference type="SAM" id="MobiDB-lite"/>
    </source>
</evidence>
<dbReference type="Proteomes" id="UP000488956">
    <property type="component" value="Unassembled WGS sequence"/>
</dbReference>
<comment type="caution">
    <text evidence="2">The sequence shown here is derived from an EMBL/GenBank/DDBJ whole genome shotgun (WGS) entry which is preliminary data.</text>
</comment>
<accession>A0A6G0KUW8</accession>